<gene>
    <name evidence="1" type="primary">89</name>
    <name evidence="1" type="ORF">000TH010_89</name>
</gene>
<organism evidence="1 2">
    <name type="scientific">Bacillus phage 000TH010</name>
    <dbReference type="NCBI Taxonomy" id="2601652"/>
    <lineage>
        <taxon>Viruses</taxon>
        <taxon>Duplodnaviria</taxon>
        <taxon>Heunggongvirae</taxon>
        <taxon>Uroviricota</taxon>
        <taxon>Caudoviricetes</taxon>
        <taxon>Trautnerviridae</taxon>
        <taxon>Polsinellivirinae</taxon>
        <taxon>Rivavirus</taxon>
        <taxon>Rivavirus rv000TH010</taxon>
    </lineage>
</organism>
<dbReference type="RefSeq" id="YP_010644400.1">
    <property type="nucleotide sequence ID" value="NC_070624.1"/>
</dbReference>
<evidence type="ECO:0000313" key="2">
    <source>
        <dbReference type="Proteomes" id="UP000325623"/>
    </source>
</evidence>
<dbReference type="KEGG" id="vg:77850624"/>
<name>A0A5P8PHU7_9CAUD</name>
<evidence type="ECO:0000313" key="1">
    <source>
        <dbReference type="EMBL" id="QFR56302.1"/>
    </source>
</evidence>
<protein>
    <submittedName>
        <fullName evidence="1">Uncharacterized protein</fullName>
    </submittedName>
</protein>
<dbReference type="Proteomes" id="UP000325623">
    <property type="component" value="Segment"/>
</dbReference>
<keyword evidence="2" id="KW-1185">Reference proteome</keyword>
<sequence length="45" mass="5271">MTVNEAFERLEELKKEYGESELLDWEGNFFSDIIIDDDGNIRMAS</sequence>
<reference evidence="1 2" key="1">
    <citation type="submission" date="2019-07" db="EMBL/GenBank/DDBJ databases">
        <authorList>
            <person name="Tomko B.E."/>
            <person name="Krukonis G.P."/>
            <person name="Delesalle V.A."/>
        </authorList>
    </citation>
    <scope>NUCLEOTIDE SEQUENCE [LARGE SCALE GENOMIC DNA]</scope>
</reference>
<dbReference type="EMBL" id="MN176219">
    <property type="protein sequence ID" value="QFR56302.1"/>
    <property type="molecule type" value="Genomic_DNA"/>
</dbReference>
<accession>A0A5P8PHU7</accession>
<dbReference type="GeneID" id="77850624"/>
<proteinExistence type="predicted"/>